<feature type="compositionally biased region" description="Acidic residues" evidence="1">
    <location>
        <begin position="158"/>
        <end position="193"/>
    </location>
</feature>
<organism evidence="2 3">
    <name type="scientific">Winogradskyella litorisediminis</name>
    <dbReference type="NCBI Taxonomy" id="1156618"/>
    <lineage>
        <taxon>Bacteria</taxon>
        <taxon>Pseudomonadati</taxon>
        <taxon>Bacteroidota</taxon>
        <taxon>Flavobacteriia</taxon>
        <taxon>Flavobacteriales</taxon>
        <taxon>Flavobacteriaceae</taxon>
        <taxon>Winogradskyella</taxon>
    </lineage>
</organism>
<name>A0ABW3N8D5_9FLAO</name>
<evidence type="ECO:0000256" key="1">
    <source>
        <dbReference type="SAM" id="MobiDB-lite"/>
    </source>
</evidence>
<evidence type="ECO:0000313" key="3">
    <source>
        <dbReference type="Proteomes" id="UP001597013"/>
    </source>
</evidence>
<gene>
    <name evidence="2" type="ORF">ACFQ1Q_10885</name>
</gene>
<protein>
    <recommendedName>
        <fullName evidence="4">Thrombospondin type 3 repeat-containing protein</fullName>
    </recommendedName>
</protein>
<proteinExistence type="predicted"/>
<accession>A0ABW3N8D5</accession>
<comment type="caution">
    <text evidence="2">The sequence shown here is derived from an EMBL/GenBank/DDBJ whole genome shotgun (WGS) entry which is preliminary data.</text>
</comment>
<dbReference type="RefSeq" id="WP_386131188.1">
    <property type="nucleotide sequence ID" value="NZ_JBHTJL010000015.1"/>
</dbReference>
<sequence>MRNIFLVLVACVLFFACDDGDVITAELDFSETLSRCDDNNSSYLIYTTRVDPSESLTILIPRNATTEGIFTEGNPETLETNSSTIRFNYRTYNRTIVGDELCNIVPPADLILQEDYEAEEGAEIIFTSIVIDDDLDGIPSEDEGRGQIDADGNYPDAQDFDGDGIPDYLDQDDDNDNVLTIDELDSENADGDDNPLTNPLNTDGDEFPNYLDTDDDGDMIPTIEEDENQDMRPENDTVPVNGTSVAFYLLPAENTSYGNPGVRTDNTYERTVFTNVEIRNFNIEILRQDIYNMGVFENTFMVESFN</sequence>
<evidence type="ECO:0008006" key="4">
    <source>
        <dbReference type="Google" id="ProtNLM"/>
    </source>
</evidence>
<dbReference type="EMBL" id="JBHTJL010000015">
    <property type="protein sequence ID" value="MFD1063751.1"/>
    <property type="molecule type" value="Genomic_DNA"/>
</dbReference>
<evidence type="ECO:0000313" key="2">
    <source>
        <dbReference type="EMBL" id="MFD1063751.1"/>
    </source>
</evidence>
<dbReference type="PROSITE" id="PS51257">
    <property type="entry name" value="PROKAR_LIPOPROTEIN"/>
    <property type="match status" value="1"/>
</dbReference>
<reference evidence="3" key="1">
    <citation type="journal article" date="2019" name="Int. J. Syst. Evol. Microbiol.">
        <title>The Global Catalogue of Microorganisms (GCM) 10K type strain sequencing project: providing services to taxonomists for standard genome sequencing and annotation.</title>
        <authorList>
            <consortium name="The Broad Institute Genomics Platform"/>
            <consortium name="The Broad Institute Genome Sequencing Center for Infectious Disease"/>
            <person name="Wu L."/>
            <person name="Ma J."/>
        </authorList>
    </citation>
    <scope>NUCLEOTIDE SEQUENCE [LARGE SCALE GENOMIC DNA]</scope>
    <source>
        <strain evidence="3">CCUG 62215</strain>
    </source>
</reference>
<feature type="region of interest" description="Disordered" evidence="1">
    <location>
        <begin position="135"/>
        <end position="217"/>
    </location>
</feature>
<dbReference type="Proteomes" id="UP001597013">
    <property type="component" value="Unassembled WGS sequence"/>
</dbReference>
<keyword evidence="3" id="KW-1185">Reference proteome</keyword>